<feature type="transmembrane region" description="Helical" evidence="6">
    <location>
        <begin position="266"/>
        <end position="290"/>
    </location>
</feature>
<dbReference type="InterPro" id="IPR050367">
    <property type="entry name" value="APC_superfamily"/>
</dbReference>
<feature type="transmembrane region" description="Helical" evidence="6">
    <location>
        <begin position="483"/>
        <end position="503"/>
    </location>
</feature>
<feature type="transmembrane region" description="Helical" evidence="6">
    <location>
        <begin position="310"/>
        <end position="343"/>
    </location>
</feature>
<evidence type="ECO:0000256" key="4">
    <source>
        <dbReference type="ARBA" id="ARBA00022989"/>
    </source>
</evidence>
<evidence type="ECO:0000256" key="3">
    <source>
        <dbReference type="ARBA" id="ARBA00022692"/>
    </source>
</evidence>
<feature type="transmembrane region" description="Helical" evidence="6">
    <location>
        <begin position="391"/>
        <end position="412"/>
    </location>
</feature>
<reference evidence="10 12" key="4">
    <citation type="submission" date="2023-08" db="EMBL/GenBank/DDBJ databases">
        <title>Complete Genome and Methylome dissection of Serratia fonticola NEB369.</title>
        <authorList>
            <person name="Fomenkov A."/>
            <person name="Roberts R.D."/>
        </authorList>
    </citation>
    <scope>NUCLEOTIDE SEQUENCE [LARGE SCALE GENOMIC DNA]</scope>
    <source>
        <strain evidence="10 12">NEB369</strain>
    </source>
</reference>
<evidence type="ECO:0000313" key="9">
    <source>
        <dbReference type="EMBL" id="QKJ59160.1"/>
    </source>
</evidence>
<dbReference type="Proteomes" id="UP001235341">
    <property type="component" value="Chromosome"/>
</dbReference>
<dbReference type="KEGG" id="sfg:AV650_28390"/>
<dbReference type="InterPro" id="IPR002293">
    <property type="entry name" value="AA/rel_permease1"/>
</dbReference>
<dbReference type="RefSeq" id="WP_037375919.1">
    <property type="nucleotide sequence ID" value="NZ_CAMISK010000006.1"/>
</dbReference>
<keyword evidence="3 6" id="KW-0812">Transmembrane</keyword>
<dbReference type="Proteomes" id="UP000659084">
    <property type="component" value="Unassembled WGS sequence"/>
</dbReference>
<feature type="transmembrane region" description="Helical" evidence="6">
    <location>
        <begin position="454"/>
        <end position="471"/>
    </location>
</feature>
<accession>A0AAE7JTS8</accession>
<protein>
    <submittedName>
        <fullName evidence="9">Amino acid permease</fullName>
    </submittedName>
</protein>
<dbReference type="PANTHER" id="PTHR42770:SF4">
    <property type="entry name" value="ARGININE_ORNITHINE ANTIPORTER-RELATED"/>
    <property type="match status" value="1"/>
</dbReference>
<dbReference type="GO" id="GO:0022857">
    <property type="term" value="F:transmembrane transporter activity"/>
    <property type="evidence" value="ECO:0007669"/>
    <property type="project" value="InterPro"/>
</dbReference>
<dbReference type="Gene3D" id="1.20.1740.10">
    <property type="entry name" value="Amino acid/polyamine transporter I"/>
    <property type="match status" value="1"/>
</dbReference>
<organism evidence="9 11">
    <name type="scientific">Serratia fonticola</name>
    <dbReference type="NCBI Taxonomy" id="47917"/>
    <lineage>
        <taxon>Bacteria</taxon>
        <taxon>Pseudomonadati</taxon>
        <taxon>Pseudomonadota</taxon>
        <taxon>Gammaproteobacteria</taxon>
        <taxon>Enterobacterales</taxon>
        <taxon>Yersiniaceae</taxon>
        <taxon>Serratia</taxon>
    </lineage>
</organism>
<dbReference type="EMBL" id="JACNYO010000058">
    <property type="protein sequence ID" value="MBC3215768.1"/>
    <property type="molecule type" value="Genomic_DNA"/>
</dbReference>
<feature type="transmembrane region" description="Helical" evidence="6">
    <location>
        <begin position="44"/>
        <end position="65"/>
    </location>
</feature>
<evidence type="ECO:0000256" key="2">
    <source>
        <dbReference type="ARBA" id="ARBA00022475"/>
    </source>
</evidence>
<dbReference type="PIRSF" id="PIRSF006060">
    <property type="entry name" value="AA_transporter"/>
    <property type="match status" value="1"/>
</dbReference>
<feature type="transmembrane region" description="Helical" evidence="6">
    <location>
        <begin position="236"/>
        <end position="254"/>
    </location>
</feature>
<dbReference type="PANTHER" id="PTHR42770">
    <property type="entry name" value="AMINO ACID TRANSPORTER-RELATED"/>
    <property type="match status" value="1"/>
</dbReference>
<evidence type="ECO:0000256" key="5">
    <source>
        <dbReference type="ARBA" id="ARBA00023136"/>
    </source>
</evidence>
<feature type="transmembrane region" description="Helical" evidence="6">
    <location>
        <begin position="12"/>
        <end position="32"/>
    </location>
</feature>
<evidence type="ECO:0000313" key="12">
    <source>
        <dbReference type="Proteomes" id="UP001235341"/>
    </source>
</evidence>
<keyword evidence="2" id="KW-1003">Cell membrane</keyword>
<dbReference type="Proteomes" id="UP000503464">
    <property type="component" value="Chromosome"/>
</dbReference>
<feature type="transmembrane region" description="Helical" evidence="6">
    <location>
        <begin position="363"/>
        <end position="385"/>
    </location>
</feature>
<dbReference type="EMBL" id="JACNYO010000009">
    <property type="protein sequence ID" value="MBC3212691.1"/>
    <property type="molecule type" value="Genomic_DNA"/>
</dbReference>
<evidence type="ECO:0000313" key="8">
    <source>
        <dbReference type="EMBL" id="MBC3215768.1"/>
    </source>
</evidence>
<evidence type="ECO:0000313" key="7">
    <source>
        <dbReference type="EMBL" id="MBC3212691.1"/>
    </source>
</evidence>
<dbReference type="AlphaFoldDB" id="A0AAE7JTS8"/>
<dbReference type="EMBL" id="CP133586">
    <property type="protein sequence ID" value="WMT12321.1"/>
    <property type="molecule type" value="Genomic_DNA"/>
</dbReference>
<feature type="transmembrane region" description="Helical" evidence="6">
    <location>
        <begin position="432"/>
        <end position="448"/>
    </location>
</feature>
<proteinExistence type="predicted"/>
<reference evidence="11" key="1">
    <citation type="submission" date="2020-03" db="EMBL/GenBank/DDBJ databases">
        <title>Genome sequences of seven Enterobacteriaceae strains isolated from Canadian wastewater treatment facilities.</title>
        <authorList>
            <person name="Huang H."/>
            <person name="Chmara J.T."/>
            <person name="Duceppe M.-O."/>
        </authorList>
    </citation>
    <scope>NUCLEOTIDE SEQUENCE [LARGE SCALE GENOMIC DNA]</scope>
    <source>
        <strain evidence="11">Biosolid 3</strain>
    </source>
</reference>
<dbReference type="GO" id="GO:0005886">
    <property type="term" value="C:plasma membrane"/>
    <property type="evidence" value="ECO:0007669"/>
    <property type="project" value="UniProtKB-SubCell"/>
</dbReference>
<evidence type="ECO:0000313" key="11">
    <source>
        <dbReference type="Proteomes" id="UP000503464"/>
    </source>
</evidence>
<sequence length="509" mass="54076">MTSSSTNKLSLWSLTALVVGSMIGAGIFSLPATFGRATGGFGAIIAWCIAGGGMLMLAFVFQTLAQRKPDLDSGVFIYAKAGFGDYLGFASALGFWAGTCIGNVSYFVLIKSTLGAFFPIFGDGNTIPAVLFASVILWGFHILVLRGVKSAAAINTIATIAKILPILIFIIVLIFAFKSDVFALNFWGTPETAASAASLASVGDLSHLNDYGYVGHAAAAIVPTAEPESLFSQVRSTMLVTVFVFLGIEGASVYSRYAKERSHVGIATVLGFIGVLCLLVLITMLSYGVLLRPDLAALRQPSMAGVLEAIVGRWGAIFISVGLIVSVLGAYLSWSLLAAEVLFSAAKSKSMPKVFATENSNAVPSSAVWLTNITIQVFLILTLFSDYAFQLALELTSSLTLIPYLLVGAYGLKLAMTGETYETDKRDHKKDLIFALIATFYALLMLYAGGMKYLLLSAIIYGPGTLLYIMAKREQHAKVFTPAEMGLFVIVMVAAVAAIYSIATGVITI</sequence>
<feature type="transmembrane region" description="Helical" evidence="6">
    <location>
        <begin position="86"/>
        <end position="107"/>
    </location>
</feature>
<feature type="transmembrane region" description="Helical" evidence="6">
    <location>
        <begin position="127"/>
        <end position="145"/>
    </location>
</feature>
<dbReference type="Pfam" id="PF13520">
    <property type="entry name" value="AA_permease_2"/>
    <property type="match status" value="1"/>
</dbReference>
<dbReference type="EMBL" id="CP054160">
    <property type="protein sequence ID" value="QKJ59160.1"/>
    <property type="molecule type" value="Genomic_DNA"/>
</dbReference>
<name>A0AAE7JTS8_SERFO</name>
<reference evidence="9" key="3">
    <citation type="submission" date="2022-06" db="EMBL/GenBank/DDBJ databases">
        <title>Genome sequences of seven Enterobacteriaceae strains isolated from Canadian wastewater treatment facilities.</title>
        <authorList>
            <person name="Huang H."/>
            <person name="Chmara J.T."/>
            <person name="Duceppe M.-O."/>
        </authorList>
    </citation>
    <scope>NUCLEOTIDE SEQUENCE</scope>
    <source>
        <strain evidence="9">HH13</strain>
    </source>
</reference>
<feature type="transmembrane region" description="Helical" evidence="6">
    <location>
        <begin position="157"/>
        <end position="177"/>
    </location>
</feature>
<keyword evidence="12" id="KW-1185">Reference proteome</keyword>
<evidence type="ECO:0000256" key="1">
    <source>
        <dbReference type="ARBA" id="ARBA00004651"/>
    </source>
</evidence>
<evidence type="ECO:0000313" key="10">
    <source>
        <dbReference type="EMBL" id="WMT12321.1"/>
    </source>
</evidence>
<gene>
    <name evidence="9" type="ORF">G9399_13330</name>
    <name evidence="7" type="ORF">H8J20_11120</name>
    <name evidence="8" type="ORF">H8J20_26915</name>
    <name evidence="10" type="ORF">RFB13_13630</name>
</gene>
<evidence type="ECO:0000256" key="6">
    <source>
        <dbReference type="SAM" id="Phobius"/>
    </source>
</evidence>
<keyword evidence="5 6" id="KW-0472">Membrane</keyword>
<comment type="subcellular location">
    <subcellularLocation>
        <location evidence="1">Cell membrane</location>
        <topology evidence="1">Multi-pass membrane protein</topology>
    </subcellularLocation>
</comment>
<keyword evidence="4 6" id="KW-1133">Transmembrane helix</keyword>
<reference evidence="7" key="2">
    <citation type="submission" date="2020-08" db="EMBL/GenBank/DDBJ databases">
        <title>Food and environmental bacterial isolates.</title>
        <authorList>
            <person name="Richter L."/>
            <person name="Du Plessis E.M."/>
            <person name="Duvenage S."/>
            <person name="Allam M."/>
            <person name="Korsten L."/>
        </authorList>
    </citation>
    <scope>NUCLEOTIDE SEQUENCE</scope>
    <source>
        <strain evidence="7">UPMP2127</strain>
    </source>
</reference>